<feature type="signal peptide" evidence="1">
    <location>
        <begin position="1"/>
        <end position="16"/>
    </location>
</feature>
<evidence type="ECO:0000256" key="1">
    <source>
        <dbReference type="SAM" id="SignalP"/>
    </source>
</evidence>
<dbReference type="EMBL" id="JAGPXD010000004">
    <property type="protein sequence ID" value="KAH7358097.1"/>
    <property type="molecule type" value="Genomic_DNA"/>
</dbReference>
<proteinExistence type="predicted"/>
<name>A0A8K0TCJ0_9PEZI</name>
<evidence type="ECO:0000313" key="2">
    <source>
        <dbReference type="EMBL" id="KAH7358097.1"/>
    </source>
</evidence>
<keyword evidence="3" id="KW-1185">Reference proteome</keyword>
<sequence>MTHLLLFLLRGTGTAAVQAPSCIYIQTAMKTWCRVVVQHQSVHGPAPTSSKRVEKKEDEEMNVWHISQTCFAVSRLAKGPQKLL</sequence>
<organism evidence="2 3">
    <name type="scientific">Plectosphaerella cucumerina</name>
    <dbReference type="NCBI Taxonomy" id="40658"/>
    <lineage>
        <taxon>Eukaryota</taxon>
        <taxon>Fungi</taxon>
        <taxon>Dikarya</taxon>
        <taxon>Ascomycota</taxon>
        <taxon>Pezizomycotina</taxon>
        <taxon>Sordariomycetes</taxon>
        <taxon>Hypocreomycetidae</taxon>
        <taxon>Glomerellales</taxon>
        <taxon>Plectosphaerellaceae</taxon>
        <taxon>Plectosphaerella</taxon>
    </lineage>
</organism>
<gene>
    <name evidence="2" type="ORF">B0T11DRAFT_99718</name>
</gene>
<evidence type="ECO:0000313" key="3">
    <source>
        <dbReference type="Proteomes" id="UP000813385"/>
    </source>
</evidence>
<keyword evidence="1" id="KW-0732">Signal</keyword>
<dbReference type="Proteomes" id="UP000813385">
    <property type="component" value="Unassembled WGS sequence"/>
</dbReference>
<comment type="caution">
    <text evidence="2">The sequence shown here is derived from an EMBL/GenBank/DDBJ whole genome shotgun (WGS) entry which is preliminary data.</text>
</comment>
<accession>A0A8K0TCJ0</accession>
<dbReference type="AlphaFoldDB" id="A0A8K0TCJ0"/>
<feature type="chain" id="PRO_5035479646" description="Secreted protein" evidence="1">
    <location>
        <begin position="17"/>
        <end position="84"/>
    </location>
</feature>
<evidence type="ECO:0008006" key="4">
    <source>
        <dbReference type="Google" id="ProtNLM"/>
    </source>
</evidence>
<protein>
    <recommendedName>
        <fullName evidence="4">Secreted protein</fullName>
    </recommendedName>
</protein>
<reference evidence="2" key="1">
    <citation type="journal article" date="2021" name="Nat. Commun.">
        <title>Genetic determinants of endophytism in the Arabidopsis root mycobiome.</title>
        <authorList>
            <person name="Mesny F."/>
            <person name="Miyauchi S."/>
            <person name="Thiergart T."/>
            <person name="Pickel B."/>
            <person name="Atanasova L."/>
            <person name="Karlsson M."/>
            <person name="Huettel B."/>
            <person name="Barry K.W."/>
            <person name="Haridas S."/>
            <person name="Chen C."/>
            <person name="Bauer D."/>
            <person name="Andreopoulos W."/>
            <person name="Pangilinan J."/>
            <person name="LaButti K."/>
            <person name="Riley R."/>
            <person name="Lipzen A."/>
            <person name="Clum A."/>
            <person name="Drula E."/>
            <person name="Henrissat B."/>
            <person name="Kohler A."/>
            <person name="Grigoriev I.V."/>
            <person name="Martin F.M."/>
            <person name="Hacquard S."/>
        </authorList>
    </citation>
    <scope>NUCLEOTIDE SEQUENCE</scope>
    <source>
        <strain evidence="2">MPI-CAGE-AT-0016</strain>
    </source>
</reference>